<sequence length="45" mass="4892">MHGRAGDIASQTYAHEGLKASIISNFVGAAILDLFRPEPQQPQQQ</sequence>
<evidence type="ECO:0000313" key="2">
    <source>
        <dbReference type="Proteomes" id="UP000029647"/>
    </source>
</evidence>
<proteinExistence type="predicted"/>
<dbReference type="Proteomes" id="UP000029647">
    <property type="component" value="Unassembled WGS sequence"/>
</dbReference>
<evidence type="ECO:0000313" key="1">
    <source>
        <dbReference type="EMBL" id="GAL76183.1"/>
    </source>
</evidence>
<comment type="caution">
    <text evidence="1">The sequence shown here is derived from an EMBL/GenBank/DDBJ whole genome shotgun (WGS) entry which is preliminary data.</text>
</comment>
<protein>
    <submittedName>
        <fullName evidence="1">NAD(P)HX epimerase</fullName>
    </submittedName>
</protein>
<gene>
    <name evidence="1" type="ORF">JCM19275_589</name>
</gene>
<reference evidence="1 2" key="1">
    <citation type="journal article" date="2014" name="Genome Announc.">
        <title>Draft Genome Sequences of Marine Flavobacterium Nonlabens Strains NR17, NR24, NR27, NR32, NR33, and Ara13.</title>
        <authorList>
            <person name="Nakanishi M."/>
            <person name="Meirelles P."/>
            <person name="Suzuki R."/>
            <person name="Takatani N."/>
            <person name="Mino S."/>
            <person name="Suda W."/>
            <person name="Oshima K."/>
            <person name="Hattori M."/>
            <person name="Ohkuma M."/>
            <person name="Hosokawa M."/>
            <person name="Miyashita K."/>
            <person name="Thompson F.L."/>
            <person name="Niwa A."/>
            <person name="Sawabe T."/>
            <person name="Sawabe T."/>
        </authorList>
    </citation>
    <scope>NUCLEOTIDE SEQUENCE [LARGE SCALE GENOMIC DNA]</scope>
    <source>
        <strain evidence="2">JCM19275</strain>
    </source>
</reference>
<dbReference type="EMBL" id="BBNT01000009">
    <property type="protein sequence ID" value="GAL76183.1"/>
    <property type="molecule type" value="Genomic_DNA"/>
</dbReference>
<name>A0A090WIY1_NONUL</name>
<accession>A0A090WIY1</accession>
<dbReference type="AlphaFoldDB" id="A0A090WIY1"/>
<organism evidence="1 2">
    <name type="scientific">Nonlabens ulvanivorans</name>
    <name type="common">Persicivirga ulvanivorans</name>
    <dbReference type="NCBI Taxonomy" id="906888"/>
    <lineage>
        <taxon>Bacteria</taxon>
        <taxon>Pseudomonadati</taxon>
        <taxon>Bacteroidota</taxon>
        <taxon>Flavobacteriia</taxon>
        <taxon>Flavobacteriales</taxon>
        <taxon>Flavobacteriaceae</taxon>
        <taxon>Nonlabens</taxon>
    </lineage>
</organism>